<dbReference type="EMBL" id="PGTY01000001">
    <property type="protein sequence ID" value="PJI92419.1"/>
    <property type="molecule type" value="Genomic_DNA"/>
</dbReference>
<gene>
    <name evidence="8" type="ORF">BC777_1268</name>
</gene>
<evidence type="ECO:0000256" key="1">
    <source>
        <dbReference type="ARBA" id="ARBA00004651"/>
    </source>
</evidence>
<sequence>MTDATRAAPSFSERARSLLATPWTITFLIPVVVALLDTPNFGTIITFAINALIGTLPYIAFAVFLIAGLKAAGAEAMIAKAFQGRENRMIVLAALFGGLAPFCSCEVIPFIAGLLALGAPLAAVMAFWLSSPLIDPPTLLITAAALGWPFAIGKAVAAVALGLAGGFAIKAMTRAGLFTDPLKPQRAKGCGCGPNPFDGKPVWTFWNEPARRTVFGQEFVQNAAFLIKWLALAYALESLLVTYVPAELIAGIVGGEGILPIGIAALVGMPAYLNGYVAPPLLAGLITQGMSNGAAMAFMIAGSVSSIPAMAAVWSLVKGRVFAAYIGLGVFGAILSGVAFGALV</sequence>
<evidence type="ECO:0008006" key="10">
    <source>
        <dbReference type="Google" id="ProtNLM"/>
    </source>
</evidence>
<evidence type="ECO:0000256" key="4">
    <source>
        <dbReference type="ARBA" id="ARBA00022692"/>
    </source>
</evidence>
<dbReference type="OrthoDB" id="9777774at2"/>
<keyword evidence="9" id="KW-1185">Reference proteome</keyword>
<dbReference type="RefSeq" id="WP_100367239.1">
    <property type="nucleotide sequence ID" value="NZ_PGTY01000001.1"/>
</dbReference>
<keyword evidence="5 7" id="KW-1133">Transmembrane helix</keyword>
<organism evidence="8 9">
    <name type="scientific">Yoonia maricola</name>
    <dbReference type="NCBI Taxonomy" id="420999"/>
    <lineage>
        <taxon>Bacteria</taxon>
        <taxon>Pseudomonadati</taxon>
        <taxon>Pseudomonadota</taxon>
        <taxon>Alphaproteobacteria</taxon>
        <taxon>Rhodobacterales</taxon>
        <taxon>Paracoccaceae</taxon>
        <taxon>Yoonia</taxon>
    </lineage>
</organism>
<comment type="caution">
    <text evidence="8">The sequence shown here is derived from an EMBL/GenBank/DDBJ whole genome shotgun (WGS) entry which is preliminary data.</text>
</comment>
<dbReference type="InterPro" id="IPR005524">
    <property type="entry name" value="DUF318"/>
</dbReference>
<evidence type="ECO:0000256" key="3">
    <source>
        <dbReference type="ARBA" id="ARBA00022475"/>
    </source>
</evidence>
<feature type="transmembrane region" description="Helical" evidence="7">
    <location>
        <begin position="90"/>
        <end position="119"/>
    </location>
</feature>
<dbReference type="Pfam" id="PF03773">
    <property type="entry name" value="ArsP_1"/>
    <property type="match status" value="1"/>
</dbReference>
<dbReference type="GO" id="GO:0005886">
    <property type="term" value="C:plasma membrane"/>
    <property type="evidence" value="ECO:0007669"/>
    <property type="project" value="UniProtKB-SubCell"/>
</dbReference>
<protein>
    <recommendedName>
        <fullName evidence="10">Permease</fullName>
    </recommendedName>
</protein>
<feature type="transmembrane region" description="Helical" evidence="7">
    <location>
        <begin position="42"/>
        <end position="69"/>
    </location>
</feature>
<evidence type="ECO:0000256" key="2">
    <source>
        <dbReference type="ARBA" id="ARBA00006386"/>
    </source>
</evidence>
<accession>A0A2M8WNC7</accession>
<keyword evidence="4 7" id="KW-0812">Transmembrane</keyword>
<feature type="transmembrane region" description="Helical" evidence="7">
    <location>
        <begin position="322"/>
        <end position="343"/>
    </location>
</feature>
<dbReference type="PANTHER" id="PTHR34184">
    <property type="entry name" value="UPF0718 PROTEIN YCGR"/>
    <property type="match status" value="1"/>
</dbReference>
<feature type="transmembrane region" description="Helical" evidence="7">
    <location>
        <begin position="219"/>
        <end position="236"/>
    </location>
</feature>
<evidence type="ECO:0000313" key="9">
    <source>
        <dbReference type="Proteomes" id="UP000228531"/>
    </source>
</evidence>
<dbReference type="PANTHER" id="PTHR34184:SF4">
    <property type="entry name" value="UPF0718 PROTEIN YCGR"/>
    <property type="match status" value="1"/>
</dbReference>
<dbReference type="Proteomes" id="UP000228531">
    <property type="component" value="Unassembled WGS sequence"/>
</dbReference>
<name>A0A2M8WNC7_9RHOB</name>
<dbReference type="InterPro" id="IPR052923">
    <property type="entry name" value="UPF0718"/>
</dbReference>
<evidence type="ECO:0000256" key="7">
    <source>
        <dbReference type="SAM" id="Phobius"/>
    </source>
</evidence>
<evidence type="ECO:0000256" key="6">
    <source>
        <dbReference type="ARBA" id="ARBA00023136"/>
    </source>
</evidence>
<evidence type="ECO:0000313" key="8">
    <source>
        <dbReference type="EMBL" id="PJI92419.1"/>
    </source>
</evidence>
<keyword evidence="3" id="KW-1003">Cell membrane</keyword>
<reference evidence="8 9" key="1">
    <citation type="submission" date="2017-11" db="EMBL/GenBank/DDBJ databases">
        <title>Genomic Encyclopedia of Archaeal and Bacterial Type Strains, Phase II (KMG-II): From Individual Species to Whole Genera.</title>
        <authorList>
            <person name="Goeker M."/>
        </authorList>
    </citation>
    <scope>NUCLEOTIDE SEQUENCE [LARGE SCALE GENOMIC DNA]</scope>
    <source>
        <strain evidence="8 9">DSM 29128</strain>
    </source>
</reference>
<feature type="transmembrane region" description="Helical" evidence="7">
    <location>
        <begin position="248"/>
        <end position="273"/>
    </location>
</feature>
<comment type="similarity">
    <text evidence="2">Belongs to the UPF0718 family.</text>
</comment>
<keyword evidence="6 7" id="KW-0472">Membrane</keyword>
<evidence type="ECO:0000256" key="5">
    <source>
        <dbReference type="ARBA" id="ARBA00022989"/>
    </source>
</evidence>
<feature type="transmembrane region" description="Helical" evidence="7">
    <location>
        <begin position="18"/>
        <end position="36"/>
    </location>
</feature>
<feature type="transmembrane region" description="Helical" evidence="7">
    <location>
        <begin position="294"/>
        <end position="316"/>
    </location>
</feature>
<dbReference type="AlphaFoldDB" id="A0A2M8WNC7"/>
<proteinExistence type="inferred from homology"/>
<comment type="subcellular location">
    <subcellularLocation>
        <location evidence="1">Cell membrane</location>
        <topology evidence="1">Multi-pass membrane protein</topology>
    </subcellularLocation>
</comment>